<protein>
    <recommendedName>
        <fullName evidence="1">Electron transfer flavoprotein small subunit</fullName>
    </recommendedName>
</protein>
<dbReference type="STRING" id="36849.OXPF_30100"/>
<dbReference type="InterPro" id="IPR033948">
    <property type="entry name" value="ETF_beta_N"/>
</dbReference>
<evidence type="ECO:0000256" key="1">
    <source>
        <dbReference type="ARBA" id="ARBA00042002"/>
    </source>
</evidence>
<dbReference type="PANTHER" id="PTHR21294:SF17">
    <property type="entry name" value="PROTEIN FIXA"/>
    <property type="match status" value="1"/>
</dbReference>
<evidence type="ECO:0000259" key="2">
    <source>
        <dbReference type="SMART" id="SM00893"/>
    </source>
</evidence>
<dbReference type="SMART" id="SM00893">
    <property type="entry name" value="ETF"/>
    <property type="match status" value="1"/>
</dbReference>
<accession>A0A0P8W6E1</accession>
<dbReference type="Pfam" id="PF01012">
    <property type="entry name" value="ETF"/>
    <property type="match status" value="1"/>
</dbReference>
<evidence type="ECO:0000313" key="4">
    <source>
        <dbReference type="Proteomes" id="UP000050326"/>
    </source>
</evidence>
<name>A0A0P8W6E1_9CLOT</name>
<dbReference type="Proteomes" id="UP000050326">
    <property type="component" value="Unassembled WGS sequence"/>
</dbReference>
<keyword evidence="4" id="KW-1185">Reference proteome</keyword>
<dbReference type="InterPro" id="IPR012255">
    <property type="entry name" value="ETF_b"/>
</dbReference>
<dbReference type="CDD" id="cd01714">
    <property type="entry name" value="ETF_beta"/>
    <property type="match status" value="1"/>
</dbReference>
<dbReference type="AlphaFoldDB" id="A0A0P8W6E1"/>
<gene>
    <name evidence="3" type="primary">acrB_1</name>
    <name evidence="3" type="ORF">OXPF_30100</name>
</gene>
<evidence type="ECO:0000313" key="3">
    <source>
        <dbReference type="EMBL" id="KPU43569.1"/>
    </source>
</evidence>
<dbReference type="SUPFAM" id="SSF52402">
    <property type="entry name" value="Adenine nucleotide alpha hydrolases-like"/>
    <property type="match status" value="1"/>
</dbReference>
<organism evidence="3 4">
    <name type="scientific">Oxobacter pfennigii</name>
    <dbReference type="NCBI Taxonomy" id="36849"/>
    <lineage>
        <taxon>Bacteria</taxon>
        <taxon>Bacillati</taxon>
        <taxon>Bacillota</taxon>
        <taxon>Clostridia</taxon>
        <taxon>Eubacteriales</taxon>
        <taxon>Clostridiaceae</taxon>
        <taxon>Oxobacter</taxon>
    </lineage>
</organism>
<dbReference type="PATRIC" id="fig|36849.3.peg.3191"/>
<dbReference type="RefSeq" id="WP_054876003.1">
    <property type="nucleotide sequence ID" value="NZ_LKET01000039.1"/>
</dbReference>
<dbReference type="InterPro" id="IPR014730">
    <property type="entry name" value="ETF_a/b_N"/>
</dbReference>
<sequence>MKIIVCIKQVPDSASIEVDPEKGTLKRTGHNSKTNPYDLFALEAALRIREKAGGIVTALTMGPKQAEEMMRDAYMMGVDEAVILSDPKFAGSDVLATSYTLFQGIRSLGGADLIICGKQTTDGDTAQIGPAIAEHLGIPHVAWVNSIEDISGEAITVLQKTGSCIQQSQMKYPCLITVEKDIFVPRLPSYKLGLATAKRSVRFLSCDALPDKNMSCFGLIGSPTAVERMFPPEVSDVREYIHGTPAEKSDRMFELLKKRKLI</sequence>
<dbReference type="EMBL" id="LKET01000039">
    <property type="protein sequence ID" value="KPU43569.1"/>
    <property type="molecule type" value="Genomic_DNA"/>
</dbReference>
<dbReference type="Gene3D" id="3.40.50.620">
    <property type="entry name" value="HUPs"/>
    <property type="match status" value="1"/>
</dbReference>
<reference evidence="3 4" key="1">
    <citation type="submission" date="2015-09" db="EMBL/GenBank/DDBJ databases">
        <title>Genome sequence of Oxobacter pfennigii DSM 3222.</title>
        <authorList>
            <person name="Poehlein A."/>
            <person name="Bengelsdorf F.R."/>
            <person name="Schiel-Bengelsdorf B."/>
            <person name="Duerre P."/>
            <person name="Daniel R."/>
        </authorList>
    </citation>
    <scope>NUCLEOTIDE SEQUENCE [LARGE SCALE GENOMIC DNA]</scope>
    <source>
        <strain evidence="3 4">DSM 3222</strain>
    </source>
</reference>
<dbReference type="PANTHER" id="PTHR21294">
    <property type="entry name" value="ELECTRON TRANSFER FLAVOPROTEIN BETA-SUBUNIT"/>
    <property type="match status" value="1"/>
</dbReference>
<dbReference type="PIRSF" id="PIRSF000090">
    <property type="entry name" value="Beta-ETF"/>
    <property type="match status" value="1"/>
</dbReference>
<dbReference type="OrthoDB" id="9804960at2"/>
<dbReference type="GO" id="GO:0009055">
    <property type="term" value="F:electron transfer activity"/>
    <property type="evidence" value="ECO:0007669"/>
    <property type="project" value="InterPro"/>
</dbReference>
<proteinExistence type="predicted"/>
<feature type="domain" description="Electron transfer flavoprotein alpha/beta-subunit N-terminal" evidence="2">
    <location>
        <begin position="22"/>
        <end position="213"/>
    </location>
</feature>
<dbReference type="InterPro" id="IPR014729">
    <property type="entry name" value="Rossmann-like_a/b/a_fold"/>
</dbReference>
<comment type="caution">
    <text evidence="3">The sequence shown here is derived from an EMBL/GenBank/DDBJ whole genome shotgun (WGS) entry which is preliminary data.</text>
</comment>